<dbReference type="NCBIfam" id="NF003742">
    <property type="entry name" value="PRK05339.1"/>
    <property type="match status" value="1"/>
</dbReference>
<keyword evidence="3 5" id="KW-0547">Nucleotide-binding</keyword>
<comment type="function">
    <text evidence="5">Bifunctional serine/threonine kinase and phosphorylase involved in the regulation of the pyruvate, phosphate dikinase (PPDK) by catalyzing its phosphorylation/dephosphorylation.</text>
</comment>
<dbReference type="HOGENOM" id="CLU_046206_2_1_11"/>
<reference evidence="6 7" key="1">
    <citation type="submission" date="2012-08" db="EMBL/GenBank/DDBJ databases">
        <title>The Genome Sequence of Slackia piriformis YIT 12062.</title>
        <authorList>
            <consortium name="The Broad Institute Genome Sequencing Platform"/>
            <person name="Earl A."/>
            <person name="Ward D."/>
            <person name="Feldgarden M."/>
            <person name="Gevers D."/>
            <person name="Morotomi M."/>
            <person name="Walker B."/>
            <person name="Young S.K."/>
            <person name="Zeng Q."/>
            <person name="Gargeya S."/>
            <person name="Fitzgerald M."/>
            <person name="Haas B."/>
            <person name="Abouelleil A."/>
            <person name="Alvarado L."/>
            <person name="Arachchi H.M."/>
            <person name="Berlin A.M."/>
            <person name="Chapman S.B."/>
            <person name="Goldberg J."/>
            <person name="Griggs A."/>
            <person name="Gujja S."/>
            <person name="Hansen M."/>
            <person name="Howarth C."/>
            <person name="Imamovic A."/>
            <person name="Larimer J."/>
            <person name="McCowen C."/>
            <person name="Montmayeur A."/>
            <person name="Murphy C."/>
            <person name="Neiman D."/>
            <person name="Pearson M."/>
            <person name="Priest M."/>
            <person name="Roberts A."/>
            <person name="Saif S."/>
            <person name="Shea T."/>
            <person name="Sisk P."/>
            <person name="Sykes S."/>
            <person name="Wortman J."/>
            <person name="Nusbaum C."/>
            <person name="Birren B."/>
        </authorList>
    </citation>
    <scope>NUCLEOTIDE SEQUENCE [LARGE SCALE GENOMIC DNA]</scope>
    <source>
        <strain evidence="6 7">YIT 12062</strain>
    </source>
</reference>
<sequence>MTTAIHDHMCVHNDSPLPTIYIVSDSLGATAHVLARAAAGQFGVAEPYIEVLPKARDFEEISNFLEIHQAMYREAGLRDDIVVFFTLVDPDLRHKLRDYCKEKGIHFVDIMSTPIHALADASGLQPSNNPGLLRTTDEHYFRRIAAMEFTVEHDDGRNPQDLTEADIVLLGVSRSSKTPISIYMGMEGYKVANVPLALGVEPPKEIYECDPSRIFGLMTTPDILVGIRTRRLGGSGRGAASVAASYAEPEMVYQDLEEARALMRKLGCIVVRTDNKAVEETAQEILRYYELAHPFQKTIVE</sequence>
<dbReference type="Proteomes" id="UP000006069">
    <property type="component" value="Unassembled WGS sequence"/>
</dbReference>
<evidence type="ECO:0000256" key="3">
    <source>
        <dbReference type="ARBA" id="ARBA00022741"/>
    </source>
</evidence>
<gene>
    <name evidence="6" type="ORF">HMPREF9451_00618</name>
</gene>
<keyword evidence="1 5" id="KW-0723">Serine/threonine-protein kinase</keyword>
<dbReference type="AlphaFoldDB" id="K0YXI6"/>
<keyword evidence="4 5" id="KW-0418">Kinase</keyword>
<evidence type="ECO:0000256" key="2">
    <source>
        <dbReference type="ARBA" id="ARBA00022679"/>
    </source>
</evidence>
<evidence type="ECO:0000256" key="4">
    <source>
        <dbReference type="ARBA" id="ARBA00022777"/>
    </source>
</evidence>
<dbReference type="Pfam" id="PF03618">
    <property type="entry name" value="Kinase-PPPase"/>
    <property type="match status" value="1"/>
</dbReference>
<comment type="similarity">
    <text evidence="5">Belongs to the pyruvate, phosphate/water dikinase regulatory protein family. PDRP subfamily.</text>
</comment>
<dbReference type="RefSeq" id="WP_009138847.1">
    <property type="nucleotide sequence ID" value="NZ_JH815198.1"/>
</dbReference>
<dbReference type="EMBL" id="ADMD01000002">
    <property type="protein sequence ID" value="EJZ84309.1"/>
    <property type="molecule type" value="Genomic_DNA"/>
</dbReference>
<organism evidence="6 7">
    <name type="scientific">Slackia piriformis YIT 12062</name>
    <dbReference type="NCBI Taxonomy" id="742818"/>
    <lineage>
        <taxon>Bacteria</taxon>
        <taxon>Bacillati</taxon>
        <taxon>Actinomycetota</taxon>
        <taxon>Coriobacteriia</taxon>
        <taxon>Eggerthellales</taxon>
        <taxon>Eggerthellaceae</taxon>
        <taxon>Slackia</taxon>
    </lineage>
</organism>
<feature type="binding site" evidence="5">
    <location>
        <begin position="171"/>
        <end position="178"/>
    </location>
    <ligand>
        <name>ADP</name>
        <dbReference type="ChEBI" id="CHEBI:456216"/>
    </ligand>
</feature>
<dbReference type="HAMAP" id="MF_00921">
    <property type="entry name" value="PDRP"/>
    <property type="match status" value="1"/>
</dbReference>
<dbReference type="InParanoid" id="K0YXI6"/>
<dbReference type="EC" id="2.7.4.27" evidence="5"/>
<keyword evidence="2 5" id="KW-0808">Transferase</keyword>
<dbReference type="PATRIC" id="fig|742818.3.peg.670"/>
<comment type="catalytic activity">
    <reaction evidence="5">
        <text>N(tele)-phospho-L-histidyl/L-threonyl-[pyruvate, phosphate dikinase] + ADP = N(tele)-phospho-L-histidyl/O-phospho-L-threonyl-[pyruvate, phosphate dikinase] + AMP + H(+)</text>
        <dbReference type="Rhea" id="RHEA:43692"/>
        <dbReference type="Rhea" id="RHEA-COMP:10650"/>
        <dbReference type="Rhea" id="RHEA-COMP:10651"/>
        <dbReference type="ChEBI" id="CHEBI:15378"/>
        <dbReference type="ChEBI" id="CHEBI:30013"/>
        <dbReference type="ChEBI" id="CHEBI:61977"/>
        <dbReference type="ChEBI" id="CHEBI:83586"/>
        <dbReference type="ChEBI" id="CHEBI:456215"/>
        <dbReference type="ChEBI" id="CHEBI:456216"/>
        <dbReference type="EC" id="2.7.11.32"/>
    </reaction>
</comment>
<dbReference type="GO" id="GO:0016776">
    <property type="term" value="F:phosphotransferase activity, phosphate group as acceptor"/>
    <property type="evidence" value="ECO:0007669"/>
    <property type="project" value="UniProtKB-UniRule"/>
</dbReference>
<keyword evidence="7" id="KW-1185">Reference proteome</keyword>
<name>K0YXI6_9ACTN</name>
<dbReference type="PANTHER" id="PTHR31756:SF3">
    <property type="entry name" value="PYRUVATE, PHOSPHATE DIKINASE REGULATORY PROTEIN 1, CHLOROPLASTIC"/>
    <property type="match status" value="1"/>
</dbReference>
<dbReference type="GO" id="GO:0005524">
    <property type="term" value="F:ATP binding"/>
    <property type="evidence" value="ECO:0007669"/>
    <property type="project" value="InterPro"/>
</dbReference>
<dbReference type="EC" id="2.7.11.32" evidence="5"/>
<comment type="catalytic activity">
    <reaction evidence="5">
        <text>N(tele)-phospho-L-histidyl/O-phospho-L-threonyl-[pyruvate, phosphate dikinase] + phosphate + H(+) = N(tele)-phospho-L-histidyl/L-threonyl-[pyruvate, phosphate dikinase] + diphosphate</text>
        <dbReference type="Rhea" id="RHEA:43696"/>
        <dbReference type="Rhea" id="RHEA-COMP:10650"/>
        <dbReference type="Rhea" id="RHEA-COMP:10651"/>
        <dbReference type="ChEBI" id="CHEBI:15378"/>
        <dbReference type="ChEBI" id="CHEBI:30013"/>
        <dbReference type="ChEBI" id="CHEBI:33019"/>
        <dbReference type="ChEBI" id="CHEBI:43474"/>
        <dbReference type="ChEBI" id="CHEBI:61977"/>
        <dbReference type="ChEBI" id="CHEBI:83586"/>
        <dbReference type="EC" id="2.7.4.27"/>
    </reaction>
</comment>
<evidence type="ECO:0000256" key="1">
    <source>
        <dbReference type="ARBA" id="ARBA00022527"/>
    </source>
</evidence>
<proteinExistence type="inferred from homology"/>
<evidence type="ECO:0000313" key="6">
    <source>
        <dbReference type="EMBL" id="EJZ84309.1"/>
    </source>
</evidence>
<dbReference type="GO" id="GO:0043531">
    <property type="term" value="F:ADP binding"/>
    <property type="evidence" value="ECO:0007669"/>
    <property type="project" value="UniProtKB-UniRule"/>
</dbReference>
<accession>K0YXI6</accession>
<dbReference type="InterPro" id="IPR005177">
    <property type="entry name" value="Kinase-pyrophosphorylase"/>
</dbReference>
<dbReference type="PANTHER" id="PTHR31756">
    <property type="entry name" value="PYRUVATE, PHOSPHATE DIKINASE REGULATORY PROTEIN 1, CHLOROPLASTIC"/>
    <property type="match status" value="1"/>
</dbReference>
<evidence type="ECO:0000256" key="5">
    <source>
        <dbReference type="HAMAP-Rule" id="MF_00921"/>
    </source>
</evidence>
<evidence type="ECO:0000313" key="7">
    <source>
        <dbReference type="Proteomes" id="UP000006069"/>
    </source>
</evidence>
<protein>
    <recommendedName>
        <fullName evidence="5">Putative pyruvate, phosphate dikinase regulatory protein</fullName>
        <shortName evidence="5">PPDK regulatory protein</shortName>
        <ecNumber evidence="5">2.7.11.32</ecNumber>
        <ecNumber evidence="5">2.7.4.27</ecNumber>
    </recommendedName>
</protein>
<dbReference type="eggNOG" id="COG1806">
    <property type="taxonomic scope" value="Bacteria"/>
</dbReference>
<dbReference type="InterPro" id="IPR026565">
    <property type="entry name" value="PPDK_reg"/>
</dbReference>
<dbReference type="GO" id="GO:0004674">
    <property type="term" value="F:protein serine/threonine kinase activity"/>
    <property type="evidence" value="ECO:0007669"/>
    <property type="project" value="UniProtKB-UniRule"/>
</dbReference>
<comment type="caution">
    <text evidence="6">The sequence shown here is derived from an EMBL/GenBank/DDBJ whole genome shotgun (WGS) entry which is preliminary data.</text>
</comment>